<name>A0ABM9NFP0_9GAMM</name>
<keyword evidence="2" id="KW-1185">Reference proteome</keyword>
<proteinExistence type="predicted"/>
<organism evidence="1 2">
    <name type="scientific">Candidatus Methylocalor cossyra</name>
    <dbReference type="NCBI Taxonomy" id="3108543"/>
    <lineage>
        <taxon>Bacteria</taxon>
        <taxon>Pseudomonadati</taxon>
        <taxon>Pseudomonadota</taxon>
        <taxon>Gammaproteobacteria</taxon>
        <taxon>Methylococcales</taxon>
        <taxon>Methylococcaceae</taxon>
        <taxon>Candidatus Methylocalor</taxon>
    </lineage>
</organism>
<dbReference type="Proteomes" id="UP001497493">
    <property type="component" value="Chromosome"/>
</dbReference>
<accession>A0ABM9NFP0</accession>
<sequence length="63" mass="7135">MPRPLERRPRAAAFKIGQVHPFETENARAFYALMAAEEFASALVAAKPRDPLAKCKFFKNKTK</sequence>
<gene>
    <name evidence="1" type="ORF">MECH1_V1_0646</name>
</gene>
<reference evidence="1 2" key="1">
    <citation type="submission" date="2024-04" db="EMBL/GenBank/DDBJ databases">
        <authorList>
            <person name="Cremers G."/>
        </authorList>
    </citation>
    <scope>NUCLEOTIDE SEQUENCE [LARGE SCALE GENOMIC DNA]</scope>
    <source>
        <strain evidence="1">MeCH1-AG</strain>
    </source>
</reference>
<protein>
    <submittedName>
        <fullName evidence="1">Uncharacterized protein</fullName>
    </submittedName>
</protein>
<dbReference type="EMBL" id="OZ026884">
    <property type="protein sequence ID" value="CAL1239422.1"/>
    <property type="molecule type" value="Genomic_DNA"/>
</dbReference>
<evidence type="ECO:0000313" key="2">
    <source>
        <dbReference type="Proteomes" id="UP001497493"/>
    </source>
</evidence>
<evidence type="ECO:0000313" key="1">
    <source>
        <dbReference type="EMBL" id="CAL1239422.1"/>
    </source>
</evidence>